<dbReference type="Gene3D" id="2.102.10.10">
    <property type="entry name" value="Rieske [2Fe-2S] iron-sulphur domain"/>
    <property type="match status" value="1"/>
</dbReference>
<dbReference type="SUPFAM" id="SSF50022">
    <property type="entry name" value="ISP domain"/>
    <property type="match status" value="1"/>
</dbReference>
<dbReference type="InterPro" id="IPR015879">
    <property type="entry name" value="Ring_hydroxy_dOase_asu_C_dom"/>
</dbReference>
<dbReference type="Pfam" id="PF00848">
    <property type="entry name" value="Ring_hydroxyl_A"/>
    <property type="match status" value="1"/>
</dbReference>
<comment type="caution">
    <text evidence="9">The sequence shown here is derived from an EMBL/GenBank/DDBJ whole genome shotgun (WGS) entry which is preliminary data.</text>
</comment>
<gene>
    <name evidence="9" type="ORF">Q5H94_07575</name>
</gene>
<dbReference type="PANTHER" id="PTHR43756:SF5">
    <property type="entry name" value="CHOLINE MONOOXYGENASE, CHLOROPLASTIC"/>
    <property type="match status" value="1"/>
</dbReference>
<dbReference type="CDD" id="cd08882">
    <property type="entry name" value="RHO_alpha_C_MupW-like"/>
    <property type="match status" value="1"/>
</dbReference>
<evidence type="ECO:0000256" key="4">
    <source>
        <dbReference type="ARBA" id="ARBA00023002"/>
    </source>
</evidence>
<comment type="cofactor">
    <cofactor evidence="1">
        <name>Fe cation</name>
        <dbReference type="ChEBI" id="CHEBI:24875"/>
    </cofactor>
</comment>
<keyword evidence="4" id="KW-0560">Oxidoreductase</keyword>
<evidence type="ECO:0000259" key="8">
    <source>
        <dbReference type="PROSITE" id="PS51296"/>
    </source>
</evidence>
<dbReference type="Gene3D" id="3.90.380.10">
    <property type="entry name" value="Naphthalene 1,2-dioxygenase Alpha Subunit, Chain A, domain 1"/>
    <property type="match status" value="1"/>
</dbReference>
<dbReference type="Pfam" id="PF00355">
    <property type="entry name" value="Rieske"/>
    <property type="match status" value="1"/>
</dbReference>
<dbReference type="Proteomes" id="UP001176468">
    <property type="component" value="Unassembled WGS sequence"/>
</dbReference>
<keyword evidence="2" id="KW-0001">2Fe-2S</keyword>
<organism evidence="9 10">
    <name type="scientific">Sphingomonas immobilis</name>
    <dbReference type="NCBI Taxonomy" id="3063997"/>
    <lineage>
        <taxon>Bacteria</taxon>
        <taxon>Pseudomonadati</taxon>
        <taxon>Pseudomonadota</taxon>
        <taxon>Alphaproteobacteria</taxon>
        <taxon>Sphingomonadales</taxon>
        <taxon>Sphingomonadaceae</taxon>
        <taxon>Sphingomonas</taxon>
    </lineage>
</organism>
<evidence type="ECO:0000256" key="3">
    <source>
        <dbReference type="ARBA" id="ARBA00022723"/>
    </source>
</evidence>
<dbReference type="CDD" id="cd03469">
    <property type="entry name" value="Rieske_RO_Alpha_N"/>
    <property type="match status" value="1"/>
</dbReference>
<accession>A0ABT8ZZK5</accession>
<dbReference type="PROSITE" id="PS51296">
    <property type="entry name" value="RIESKE"/>
    <property type="match status" value="1"/>
</dbReference>
<evidence type="ECO:0000256" key="2">
    <source>
        <dbReference type="ARBA" id="ARBA00022714"/>
    </source>
</evidence>
<reference evidence="9" key="1">
    <citation type="submission" date="2023-07" db="EMBL/GenBank/DDBJ databases">
        <authorList>
            <person name="Kim M.K."/>
        </authorList>
    </citation>
    <scope>NUCLEOTIDE SEQUENCE</scope>
    <source>
        <strain evidence="9">CA1-15</strain>
    </source>
</reference>
<sequence length="474" mass="53964">METLDGGARVGDAEDLFDPPPLKPEPEHPPLYMRDVLARDPFPPPANMFEDQQAYLGSGPIPASRYFSRDYAALEKEKMWSKVWQFACWGHDIPNPGDIHVYRILDRSVLVVRQRDGSVKAFVNACLHRGRELCETHTHQNELKCPYHYFTWGLDGSHKWTPAKWDFPQLDEKKFSLPEIRVEEWNGFLFVNFDTDAPNLASYMGSRFLDHWKGWDFSNRYKAVHVKKTINCNWKAGMDAFIEGFHAFASHSQGAAISCEDIGQFDIYDDAPHMSRFILPLGMPSFRLDPRPDDATAFEYMCAGFLPEALGTDEGRLQPGEDARAGSARVARKSYVKKYGIDPATVSDSEALDAISYFMFPNFMPWPTLAYPLVYRFTPLEDPDWCVWETMLFHPFTGERPPSCAVNDLGTDGSMVDDATELGGLALVLHQDDVQLPAVQRGMKNLASGELILTETQELRIRHLHKVLEDYINR</sequence>
<evidence type="ECO:0000256" key="7">
    <source>
        <dbReference type="SAM" id="MobiDB-lite"/>
    </source>
</evidence>
<keyword evidence="5" id="KW-0408">Iron</keyword>
<keyword evidence="3" id="KW-0479">Metal-binding</keyword>
<dbReference type="RefSeq" id="WP_304560648.1">
    <property type="nucleotide sequence ID" value="NZ_JAUQSZ010000004.1"/>
</dbReference>
<dbReference type="InterPro" id="IPR017941">
    <property type="entry name" value="Rieske_2Fe-2S"/>
</dbReference>
<keyword evidence="6" id="KW-0411">Iron-sulfur</keyword>
<name>A0ABT8ZZK5_9SPHN</name>
<keyword evidence="9" id="KW-0223">Dioxygenase</keyword>
<evidence type="ECO:0000313" key="10">
    <source>
        <dbReference type="Proteomes" id="UP001176468"/>
    </source>
</evidence>
<evidence type="ECO:0000313" key="9">
    <source>
        <dbReference type="EMBL" id="MDO7842181.1"/>
    </source>
</evidence>
<evidence type="ECO:0000256" key="6">
    <source>
        <dbReference type="ARBA" id="ARBA00023014"/>
    </source>
</evidence>
<protein>
    <submittedName>
        <fullName evidence="9">Aromatic ring-hydroxylating dioxygenase subunit alpha</fullName>
    </submittedName>
</protein>
<feature type="domain" description="Rieske" evidence="8">
    <location>
        <begin position="84"/>
        <end position="191"/>
    </location>
</feature>
<keyword evidence="10" id="KW-1185">Reference proteome</keyword>
<evidence type="ECO:0000256" key="5">
    <source>
        <dbReference type="ARBA" id="ARBA00023004"/>
    </source>
</evidence>
<dbReference type="InterPro" id="IPR001663">
    <property type="entry name" value="Rng_hydr_dOase-A"/>
</dbReference>
<evidence type="ECO:0000256" key="1">
    <source>
        <dbReference type="ARBA" id="ARBA00001962"/>
    </source>
</evidence>
<dbReference type="InterPro" id="IPR036922">
    <property type="entry name" value="Rieske_2Fe-2S_sf"/>
</dbReference>
<proteinExistence type="predicted"/>
<dbReference type="GO" id="GO:0051213">
    <property type="term" value="F:dioxygenase activity"/>
    <property type="evidence" value="ECO:0007669"/>
    <property type="project" value="UniProtKB-KW"/>
</dbReference>
<feature type="region of interest" description="Disordered" evidence="7">
    <location>
        <begin position="1"/>
        <end position="30"/>
    </location>
</feature>
<dbReference type="EMBL" id="JAUQSZ010000004">
    <property type="protein sequence ID" value="MDO7842181.1"/>
    <property type="molecule type" value="Genomic_DNA"/>
</dbReference>
<dbReference type="PANTHER" id="PTHR43756">
    <property type="entry name" value="CHOLINE MONOOXYGENASE, CHLOROPLASTIC"/>
    <property type="match status" value="1"/>
</dbReference>
<dbReference type="SUPFAM" id="SSF55961">
    <property type="entry name" value="Bet v1-like"/>
    <property type="match status" value="1"/>
</dbReference>